<reference evidence="2 3" key="1">
    <citation type="journal article" date="2019" name="Sci. Rep.">
        <title>Comparative genomics of chytrid fungi reveal insights into the obligate biotrophic and pathogenic lifestyle of Synchytrium endobioticum.</title>
        <authorList>
            <person name="van de Vossenberg B.T.L.H."/>
            <person name="Warris S."/>
            <person name="Nguyen H.D.T."/>
            <person name="van Gent-Pelzer M.P.E."/>
            <person name="Joly D.L."/>
            <person name="van de Geest H.C."/>
            <person name="Bonants P.J.M."/>
            <person name="Smith D.S."/>
            <person name="Levesque C.A."/>
            <person name="van der Lee T.A.J."/>
        </authorList>
    </citation>
    <scope>NUCLEOTIDE SEQUENCE [LARGE SCALE GENOMIC DNA]</scope>
    <source>
        <strain evidence="2 3">CBS 675.73</strain>
    </source>
</reference>
<dbReference type="Proteomes" id="UP000320333">
    <property type="component" value="Unassembled WGS sequence"/>
</dbReference>
<protein>
    <submittedName>
        <fullName evidence="2">Uncharacterized protein</fullName>
    </submittedName>
</protein>
<evidence type="ECO:0000313" key="3">
    <source>
        <dbReference type="Proteomes" id="UP000320333"/>
    </source>
</evidence>
<proteinExistence type="predicted"/>
<gene>
    <name evidence="2" type="ORF">CcCBS67573_g05027</name>
</gene>
<feature type="compositionally biased region" description="Basic and acidic residues" evidence="1">
    <location>
        <begin position="80"/>
        <end position="90"/>
    </location>
</feature>
<feature type="region of interest" description="Disordered" evidence="1">
    <location>
        <begin position="51"/>
        <end position="90"/>
    </location>
</feature>
<dbReference type="AlphaFoldDB" id="A0A507FDP8"/>
<keyword evidence="3" id="KW-1185">Reference proteome</keyword>
<accession>A0A507FDP8</accession>
<comment type="caution">
    <text evidence="2">The sequence shown here is derived from an EMBL/GenBank/DDBJ whole genome shotgun (WGS) entry which is preliminary data.</text>
</comment>
<dbReference type="EMBL" id="QEAP01000169">
    <property type="protein sequence ID" value="TPX73710.1"/>
    <property type="molecule type" value="Genomic_DNA"/>
</dbReference>
<sequence length="383" mass="42499">MVRNLPILAADAPNQLSLFLTTLVTDSQPELAVADTDPSVDLYRKLVAKREGSKRAGLQRDSLAQRNKTGRDGSRRKRRRDNDSFVDHPLVRGCLPSTNPLLSSCDLRAGPPVANKPSLFNLPAARDANMDRSVGNQISSEYVSPGHGLSKADRANMQKNLRRWGMHRDTDVEKLEASLQRHFEIGLGSVVVDVSASPVPSMTNNPDLDSDDIENDWALVSAPPAILQSKDTEGTLHLEELCIIEDGSFSDEDCEKGSSNRTTKRALDSLKSLGLVEFNHSFGPNWTCRYATPDFLLSKKSEEGWCCLRAAHASDNMNPQECMNLIVRDPFLRVVMHLLAKYYGLTSESRDCKESGERITSISLGTQAPFNPNQSFVDFFYEK</sequence>
<evidence type="ECO:0000256" key="1">
    <source>
        <dbReference type="SAM" id="MobiDB-lite"/>
    </source>
</evidence>
<name>A0A507FDP8_9FUNG</name>
<evidence type="ECO:0000313" key="2">
    <source>
        <dbReference type="EMBL" id="TPX73710.1"/>
    </source>
</evidence>
<organism evidence="2 3">
    <name type="scientific">Chytriomyces confervae</name>
    <dbReference type="NCBI Taxonomy" id="246404"/>
    <lineage>
        <taxon>Eukaryota</taxon>
        <taxon>Fungi</taxon>
        <taxon>Fungi incertae sedis</taxon>
        <taxon>Chytridiomycota</taxon>
        <taxon>Chytridiomycota incertae sedis</taxon>
        <taxon>Chytridiomycetes</taxon>
        <taxon>Chytridiales</taxon>
        <taxon>Chytriomycetaceae</taxon>
        <taxon>Chytriomyces</taxon>
    </lineage>
</organism>
<dbReference type="OrthoDB" id="10256743at2759"/>